<comment type="caution">
    <text evidence="5">The sequence shown here is derived from an EMBL/GenBank/DDBJ whole genome shotgun (WGS) entry which is preliminary data.</text>
</comment>
<keyword evidence="2" id="KW-0175">Coiled coil</keyword>
<accession>A0ABQ9I3Z6</accession>
<dbReference type="InterPro" id="IPR057723">
    <property type="entry name" value="AdSDV_VP1"/>
</dbReference>
<feature type="compositionally biased region" description="Polar residues" evidence="3">
    <location>
        <begin position="309"/>
        <end position="320"/>
    </location>
</feature>
<evidence type="ECO:0000256" key="1">
    <source>
        <dbReference type="ARBA" id="ARBA00023135"/>
    </source>
</evidence>
<feature type="compositionally biased region" description="Polar residues" evidence="3">
    <location>
        <begin position="152"/>
        <end position="190"/>
    </location>
</feature>
<evidence type="ECO:0000313" key="6">
    <source>
        <dbReference type="Proteomes" id="UP001159363"/>
    </source>
</evidence>
<feature type="compositionally biased region" description="Polar residues" evidence="3">
    <location>
        <begin position="727"/>
        <end position="745"/>
    </location>
</feature>
<dbReference type="InterPro" id="IPR027417">
    <property type="entry name" value="P-loop_NTPase"/>
</dbReference>
<evidence type="ECO:0000259" key="4">
    <source>
        <dbReference type="Pfam" id="PF01057"/>
    </source>
</evidence>
<keyword evidence="1" id="KW-0733">Signal recognition particle</keyword>
<dbReference type="InterPro" id="IPR009018">
    <property type="entry name" value="Signal_recog_particle_SRP9/14"/>
</dbReference>
<dbReference type="SUPFAM" id="SSF52540">
    <property type="entry name" value="P-loop containing nucleoside triphosphate hydrolases"/>
    <property type="match status" value="1"/>
</dbReference>
<feature type="region of interest" description="Disordered" evidence="3">
    <location>
        <begin position="129"/>
        <end position="247"/>
    </location>
</feature>
<proteinExistence type="predicted"/>
<feature type="compositionally biased region" description="Polar residues" evidence="3">
    <location>
        <begin position="234"/>
        <end position="247"/>
    </location>
</feature>
<feature type="region of interest" description="Disordered" evidence="3">
    <location>
        <begin position="724"/>
        <end position="749"/>
    </location>
</feature>
<dbReference type="EMBL" id="JARBHB010000003">
    <property type="protein sequence ID" value="KAJ8891357.1"/>
    <property type="molecule type" value="Genomic_DNA"/>
</dbReference>
<dbReference type="Gene3D" id="3.40.50.300">
    <property type="entry name" value="P-loop containing nucleotide triphosphate hydrolases"/>
    <property type="match status" value="1"/>
</dbReference>
<dbReference type="InterPro" id="IPR001257">
    <property type="entry name" value="Parvovirus_NS1_helicase"/>
</dbReference>
<gene>
    <name evidence="5" type="ORF">PR048_010873</name>
</gene>
<feature type="compositionally biased region" description="Polar residues" evidence="3">
    <location>
        <begin position="197"/>
        <end position="208"/>
    </location>
</feature>
<evidence type="ECO:0000313" key="5">
    <source>
        <dbReference type="EMBL" id="KAJ8891357.1"/>
    </source>
</evidence>
<feature type="region of interest" description="Disordered" evidence="3">
    <location>
        <begin position="259"/>
        <end position="328"/>
    </location>
</feature>
<feature type="coiled-coil region" evidence="2">
    <location>
        <begin position="462"/>
        <end position="489"/>
    </location>
</feature>
<organism evidence="5 6">
    <name type="scientific">Dryococelus australis</name>
    <dbReference type="NCBI Taxonomy" id="614101"/>
    <lineage>
        <taxon>Eukaryota</taxon>
        <taxon>Metazoa</taxon>
        <taxon>Ecdysozoa</taxon>
        <taxon>Arthropoda</taxon>
        <taxon>Hexapoda</taxon>
        <taxon>Insecta</taxon>
        <taxon>Pterygota</taxon>
        <taxon>Neoptera</taxon>
        <taxon>Polyneoptera</taxon>
        <taxon>Phasmatodea</taxon>
        <taxon>Verophasmatodea</taxon>
        <taxon>Anareolatae</taxon>
        <taxon>Phasmatidae</taxon>
        <taxon>Eurycanthinae</taxon>
        <taxon>Dryococelus</taxon>
    </lineage>
</organism>
<feature type="compositionally biased region" description="Basic and acidic residues" evidence="3">
    <location>
        <begin position="138"/>
        <end position="151"/>
    </location>
</feature>
<keyword evidence="6" id="KW-1185">Reference proteome</keyword>
<keyword evidence="1" id="KW-0687">Ribonucleoprotein</keyword>
<evidence type="ECO:0000256" key="2">
    <source>
        <dbReference type="SAM" id="Coils"/>
    </source>
</evidence>
<dbReference type="Proteomes" id="UP001159363">
    <property type="component" value="Chromosome 3"/>
</dbReference>
<dbReference type="Pfam" id="PF01057">
    <property type="entry name" value="Parvo_NS1"/>
    <property type="match status" value="1"/>
</dbReference>
<feature type="domain" description="Parvovirus non-structural protein 1 helicase" evidence="4">
    <location>
        <begin position="572"/>
        <end position="710"/>
    </location>
</feature>
<feature type="compositionally biased region" description="Polar residues" evidence="3">
    <location>
        <begin position="279"/>
        <end position="297"/>
    </location>
</feature>
<reference evidence="5 6" key="1">
    <citation type="submission" date="2023-02" db="EMBL/GenBank/DDBJ databases">
        <title>LHISI_Scaffold_Assembly.</title>
        <authorList>
            <person name="Stuart O.P."/>
            <person name="Cleave R."/>
            <person name="Magrath M.J.L."/>
            <person name="Mikheyev A.S."/>
        </authorList>
    </citation>
    <scope>NUCLEOTIDE SEQUENCE [LARGE SCALE GENOMIC DNA]</scope>
    <source>
        <strain evidence="5">Daus_M_001</strain>
        <tissue evidence="5">Leg muscle</tissue>
    </source>
</reference>
<name>A0ABQ9I3Z6_9NEOP</name>
<dbReference type="Pfam" id="PF25662">
    <property type="entry name" value="AdSDV_VP1"/>
    <property type="match status" value="1"/>
</dbReference>
<sequence length="1054" mass="119980">MCHNTPTLRKHLRNSLLRTTLTPKVIVIARSKGIPLIIIYIPAHQERLFIMYTYCTQHGRCDHNEYYCQCFTCGPCGQCPFAQEFRTTDLDDLTAEDYCQVDEIIVTAPGKELSQDTTQIQTTIETGFKFHGVGGTSSEHRGSSLSGEHEGNQIQSTTAQIHSPPTNTTNKAGTSKSTTPKSRATNNTSPPIHGKGTSKQHSISPSNPSKRRLFERVLSESNKHKQQRGKRSNSKNNIRSLNSMDANNPLYSAIKRARTVDSSGDDGQESDHPDIAFPDQQNTHRATSPTRRISTVDLTDDGELDTHDNGPQPSTSNGNRNGDRTADGHTHDYYTFVVHCNSSEWQSIKSTNTSNRKQPSFIIFKHTDHVHIIYTAKFNNQSRTLTRIVKALNLSGARTTEANSSIQRIRNIARFVAYCIRKGLAMLHKFGICTGPIKSLLEMLYNIDQTDAPIETICEPYVEAKKRANNEYTDNYQNYRNNIVDTLNAAVNKYDFESYEKFISKISYAEKIQFLKICGTSLPSYTRQIIKYRNCEKNIAIKNTNYCEHIKHETLSARQLEHIEWLHTFFTKNNTDIPKFYSDFIIIQTMMLKNVNGLVILGPTNTGKSMIVRLLTEPLNPTLISRERDRSSFHLDQLPNATSVLFEEPCIDNTSVGNWKLLLEGTKTNTDMKHQDKEIIERIPIFITTNQELWAWCESGCRNRNMHLVGLLLSQQIQRLLKKKNVDSSSDGTPTSAGQTAQQGQDGYGYNMHETVPSNYFSRVQQVIHGSLPLSYWWDADFSQDPRVIIIPYRSLGFWTGTFGLKPTDELHNYPKAFADLMNMSTLIQIHALKFSIHNQATTRQRLLTQGSTSTTTWDFESSQNLIIGKADRTSMELTISELEVRPPFRRTPMDIMANYDTQDPLTYEELAVGHTKEFNIPFNNMPHIIPDNQKKRSLFWQGCIPGASGTTWMINDKQNYSETWDLLNKGAIRSNFTFPAIFLSAPEIPAESGAMKFRFRLRVQTLMDYTLVTEPFSKRELQGRDYCVLPQGQMTKDRECKMFYPGHDMKNII</sequence>
<feature type="compositionally biased region" description="Basic and acidic residues" evidence="3">
    <location>
        <begin position="212"/>
        <end position="223"/>
    </location>
</feature>
<protein>
    <recommendedName>
        <fullName evidence="4">Parvovirus non-structural protein 1 helicase domain-containing protein</fullName>
    </recommendedName>
</protein>
<feature type="compositionally biased region" description="Basic residues" evidence="3">
    <location>
        <begin position="224"/>
        <end position="233"/>
    </location>
</feature>
<evidence type="ECO:0000256" key="3">
    <source>
        <dbReference type="SAM" id="MobiDB-lite"/>
    </source>
</evidence>
<dbReference type="SUPFAM" id="SSF54762">
    <property type="entry name" value="Signal recognition particle alu RNA binding heterodimer, SRP9/14"/>
    <property type="match status" value="1"/>
</dbReference>